<comment type="caution">
    <text evidence="1">The sequence shown here is derived from an EMBL/GenBank/DDBJ whole genome shotgun (WGS) entry which is preliminary data.</text>
</comment>
<evidence type="ECO:0000313" key="2">
    <source>
        <dbReference type="Proteomes" id="UP001320706"/>
    </source>
</evidence>
<dbReference type="EMBL" id="JAMKPW020000004">
    <property type="protein sequence ID" value="KAK8219214.1"/>
    <property type="molecule type" value="Genomic_DNA"/>
</dbReference>
<sequence length="300" mass="32617">MASMIVASGPAVPASNGVKSKPGSSDPIRRKARTFLGAGCGALARPTSSSFHSHPALLSPTRHRHLPILPSSTLPITFLCLACPPSDSDESKSNTTTIPRGTTGNMSNFHYGAPHYPSGLSSHASHSHNHHGRSRRGPRIASAQNAHRQQFKAQRSPKEIPQAPEYSAYVRDFEAAKSFEFEDDEIFCPFHLLTEDDLQSIHSSSSSDRSSLASGSPEASPLQHQVQPTPSFLVSAAPQNFNHTSYQHNAAQQMKLHQPMAQRTRNAIPIVDPSTRAVASPPPSISPARQMQQQYVGRRW</sequence>
<gene>
    <name evidence="1" type="ORF">M8818_000946</name>
</gene>
<protein>
    <submittedName>
        <fullName evidence="1">Uncharacterized protein</fullName>
    </submittedName>
</protein>
<accession>A0ACC3SN80</accession>
<proteinExistence type="predicted"/>
<dbReference type="Proteomes" id="UP001320706">
    <property type="component" value="Unassembled WGS sequence"/>
</dbReference>
<organism evidence="1 2">
    <name type="scientific">Zalaria obscura</name>
    <dbReference type="NCBI Taxonomy" id="2024903"/>
    <lineage>
        <taxon>Eukaryota</taxon>
        <taxon>Fungi</taxon>
        <taxon>Dikarya</taxon>
        <taxon>Ascomycota</taxon>
        <taxon>Pezizomycotina</taxon>
        <taxon>Dothideomycetes</taxon>
        <taxon>Dothideomycetidae</taxon>
        <taxon>Dothideales</taxon>
        <taxon>Zalariaceae</taxon>
        <taxon>Zalaria</taxon>
    </lineage>
</organism>
<evidence type="ECO:0000313" key="1">
    <source>
        <dbReference type="EMBL" id="KAK8219214.1"/>
    </source>
</evidence>
<keyword evidence="2" id="KW-1185">Reference proteome</keyword>
<reference evidence="1" key="1">
    <citation type="submission" date="2024-02" db="EMBL/GenBank/DDBJ databases">
        <title>Metagenome Assembled Genome of Zalaria obscura JY119.</title>
        <authorList>
            <person name="Vighnesh L."/>
            <person name="Jagadeeshwari U."/>
            <person name="Venkata Ramana C."/>
            <person name="Sasikala C."/>
        </authorList>
    </citation>
    <scope>NUCLEOTIDE SEQUENCE</scope>
    <source>
        <strain evidence="1">JY119</strain>
    </source>
</reference>
<name>A0ACC3SN80_9PEZI</name>